<accession>A0A1X0RKH2</accession>
<evidence type="ECO:0000313" key="2">
    <source>
        <dbReference type="EMBL" id="ORE12525.1"/>
    </source>
</evidence>
<dbReference type="EMBL" id="KV921649">
    <property type="protein sequence ID" value="ORE12525.1"/>
    <property type="molecule type" value="Genomic_DNA"/>
</dbReference>
<sequence length="94" mass="10991">MNNPLFSEPRNPKPWFCKSLCNILSYHHPGSQVSLKTNYHLLFIVQPYNSTLLKIALLSAMCYDSSCKQQIRTDIFSFLSLLFFCYTYMYFGIS</sequence>
<organism evidence="2 3">
    <name type="scientific">Rhizopus microsporus</name>
    <dbReference type="NCBI Taxonomy" id="58291"/>
    <lineage>
        <taxon>Eukaryota</taxon>
        <taxon>Fungi</taxon>
        <taxon>Fungi incertae sedis</taxon>
        <taxon>Mucoromycota</taxon>
        <taxon>Mucoromycotina</taxon>
        <taxon>Mucoromycetes</taxon>
        <taxon>Mucorales</taxon>
        <taxon>Mucorineae</taxon>
        <taxon>Rhizopodaceae</taxon>
        <taxon>Rhizopus</taxon>
    </lineage>
</organism>
<feature type="transmembrane region" description="Helical" evidence="1">
    <location>
        <begin position="75"/>
        <end position="93"/>
    </location>
</feature>
<keyword evidence="1" id="KW-1133">Transmembrane helix</keyword>
<gene>
    <name evidence="2" type="ORF">BCV71DRAFT_87147</name>
</gene>
<evidence type="ECO:0000313" key="3">
    <source>
        <dbReference type="Proteomes" id="UP000242381"/>
    </source>
</evidence>
<keyword evidence="1" id="KW-0472">Membrane</keyword>
<protein>
    <submittedName>
        <fullName evidence="2">Uncharacterized protein</fullName>
    </submittedName>
</protein>
<proteinExistence type="predicted"/>
<feature type="transmembrane region" description="Helical" evidence="1">
    <location>
        <begin position="39"/>
        <end position="63"/>
    </location>
</feature>
<dbReference type="AlphaFoldDB" id="A0A1X0RKH2"/>
<name>A0A1X0RKH2_RHIZD</name>
<keyword evidence="1" id="KW-0812">Transmembrane</keyword>
<dbReference type="Proteomes" id="UP000242381">
    <property type="component" value="Unassembled WGS sequence"/>
</dbReference>
<reference evidence="2 3" key="1">
    <citation type="journal article" date="2016" name="Proc. Natl. Acad. Sci. U.S.A.">
        <title>Lipid metabolic changes in an early divergent fungus govern the establishment of a mutualistic symbiosis with endobacteria.</title>
        <authorList>
            <person name="Lastovetsky O.A."/>
            <person name="Gaspar M.L."/>
            <person name="Mondo S.J."/>
            <person name="LaButti K.M."/>
            <person name="Sandor L."/>
            <person name="Grigoriev I.V."/>
            <person name="Henry S.A."/>
            <person name="Pawlowska T.E."/>
        </authorList>
    </citation>
    <scope>NUCLEOTIDE SEQUENCE [LARGE SCALE GENOMIC DNA]</scope>
    <source>
        <strain evidence="2 3">ATCC 11559</strain>
    </source>
</reference>
<evidence type="ECO:0000256" key="1">
    <source>
        <dbReference type="SAM" id="Phobius"/>
    </source>
</evidence>